<dbReference type="RefSeq" id="XP_019635301.1">
    <property type="nucleotide sequence ID" value="XM_019779742.1"/>
</dbReference>
<dbReference type="Pfam" id="PF00069">
    <property type="entry name" value="Pkinase"/>
    <property type="match status" value="1"/>
</dbReference>
<dbReference type="PROSITE" id="PS50042">
    <property type="entry name" value="CNMP_BINDING_3"/>
    <property type="match status" value="2"/>
</dbReference>
<dbReference type="FunFam" id="2.60.120.10:FF:000072">
    <property type="entry name" value="cGMP-dependent protein kinase"/>
    <property type="match status" value="1"/>
</dbReference>
<keyword evidence="4 13" id="KW-0723">Serine/threonine-protein kinase</keyword>
<dbReference type="InterPro" id="IPR011009">
    <property type="entry name" value="Kinase-like_dom_sf"/>
</dbReference>
<dbReference type="GeneID" id="109478278"/>
<dbReference type="InterPro" id="IPR002374">
    <property type="entry name" value="cGMP_dep_kinase"/>
</dbReference>
<dbReference type="PRINTS" id="PR00104">
    <property type="entry name" value="CGMPKINASE"/>
</dbReference>
<evidence type="ECO:0000256" key="5">
    <source>
        <dbReference type="ARBA" id="ARBA00022535"/>
    </source>
</evidence>
<evidence type="ECO:0000256" key="7">
    <source>
        <dbReference type="ARBA" id="ARBA00022741"/>
    </source>
</evidence>
<evidence type="ECO:0000256" key="6">
    <source>
        <dbReference type="ARBA" id="ARBA00022679"/>
    </source>
</evidence>
<comment type="catalytic activity">
    <reaction evidence="11 13">
        <text>L-threonyl-[protein] + ATP = O-phospho-L-threonyl-[protein] + ADP + H(+)</text>
        <dbReference type="Rhea" id="RHEA:46608"/>
        <dbReference type="Rhea" id="RHEA-COMP:11060"/>
        <dbReference type="Rhea" id="RHEA-COMP:11605"/>
        <dbReference type="ChEBI" id="CHEBI:15378"/>
        <dbReference type="ChEBI" id="CHEBI:30013"/>
        <dbReference type="ChEBI" id="CHEBI:30616"/>
        <dbReference type="ChEBI" id="CHEBI:61977"/>
        <dbReference type="ChEBI" id="CHEBI:456216"/>
        <dbReference type="EC" id="2.7.11.12"/>
    </reaction>
</comment>
<feature type="region of interest" description="Disordered" evidence="18">
    <location>
        <begin position="1"/>
        <end position="30"/>
    </location>
</feature>
<dbReference type="Pfam" id="PF00027">
    <property type="entry name" value="cNMP_binding"/>
    <property type="match status" value="2"/>
</dbReference>
<comment type="catalytic activity">
    <reaction evidence="12">
        <text>L-seryl-[protein] + ATP = O-phospho-L-seryl-[protein] + ADP + H(+)</text>
        <dbReference type="Rhea" id="RHEA:17989"/>
        <dbReference type="Rhea" id="RHEA-COMP:9863"/>
        <dbReference type="Rhea" id="RHEA-COMP:11604"/>
        <dbReference type="ChEBI" id="CHEBI:15378"/>
        <dbReference type="ChEBI" id="CHEBI:29999"/>
        <dbReference type="ChEBI" id="CHEBI:30616"/>
        <dbReference type="ChEBI" id="CHEBI:83421"/>
        <dbReference type="ChEBI" id="CHEBI:456216"/>
        <dbReference type="EC" id="2.7.11.12"/>
    </reaction>
</comment>
<dbReference type="Proteomes" id="UP000515135">
    <property type="component" value="Unplaced"/>
</dbReference>
<feature type="region of interest" description="Disordered" evidence="18">
    <location>
        <begin position="717"/>
        <end position="758"/>
    </location>
</feature>
<comment type="similarity">
    <text evidence="2 13">Belongs to the protein kinase superfamily. AGC Ser/Thr protein kinase family. cGMP subfamily.</text>
</comment>
<comment type="cofactor">
    <cofactor evidence="1">
        <name>Mg(2+)</name>
        <dbReference type="ChEBI" id="CHEBI:18420"/>
    </cofactor>
</comment>
<dbReference type="GO" id="GO:0005524">
    <property type="term" value="F:ATP binding"/>
    <property type="evidence" value="ECO:0007669"/>
    <property type="project" value="UniProtKB-UniRule"/>
</dbReference>
<keyword evidence="10 13" id="KW-0142">cGMP-binding</keyword>
<dbReference type="PROSITE" id="PS00888">
    <property type="entry name" value="CNMP_BINDING_1"/>
    <property type="match status" value="1"/>
</dbReference>
<dbReference type="CDD" id="cd00038">
    <property type="entry name" value="CAP_ED"/>
    <property type="match status" value="2"/>
</dbReference>
<protein>
    <recommendedName>
        <fullName evidence="3 13">cGMP-dependent protein kinase</fullName>
        <ecNumber evidence="3 13">2.7.11.12</ecNumber>
    </recommendedName>
</protein>
<keyword evidence="7 13" id="KW-0547">Nucleotide-binding</keyword>
<evidence type="ECO:0000256" key="13">
    <source>
        <dbReference type="PIRNR" id="PIRNR000559"/>
    </source>
</evidence>
<dbReference type="InterPro" id="IPR014710">
    <property type="entry name" value="RmlC-like_jellyroll"/>
</dbReference>
<dbReference type="PIRSF" id="PIRSF000559">
    <property type="entry name" value="cGMP-dep_kinase"/>
    <property type="match status" value="1"/>
</dbReference>
<dbReference type="Gene3D" id="3.30.200.20">
    <property type="entry name" value="Phosphorylase Kinase, domain 1"/>
    <property type="match status" value="1"/>
</dbReference>
<evidence type="ECO:0000256" key="15">
    <source>
        <dbReference type="PIRSR" id="PIRSR000559-2"/>
    </source>
</evidence>
<dbReference type="SMART" id="SM00100">
    <property type="entry name" value="cNMP"/>
    <property type="match status" value="2"/>
</dbReference>
<dbReference type="Gene3D" id="1.10.510.10">
    <property type="entry name" value="Transferase(Phosphotransferase) domain 1"/>
    <property type="match status" value="1"/>
</dbReference>
<dbReference type="InterPro" id="IPR018488">
    <property type="entry name" value="cNMP-bd_CS"/>
</dbReference>
<feature type="domain" description="Cyclic nucleotide-binding" evidence="20">
    <location>
        <begin position="295"/>
        <end position="416"/>
    </location>
</feature>
<feature type="binding site" evidence="15">
    <location>
        <begin position="457"/>
        <end position="465"/>
    </location>
    <ligand>
        <name>ATP</name>
        <dbReference type="ChEBI" id="CHEBI:30616"/>
    </ligand>
</feature>
<evidence type="ECO:0000256" key="3">
    <source>
        <dbReference type="ARBA" id="ARBA00012428"/>
    </source>
</evidence>
<evidence type="ECO:0000256" key="9">
    <source>
        <dbReference type="ARBA" id="ARBA00022840"/>
    </source>
</evidence>
<dbReference type="PROSITE" id="PS00107">
    <property type="entry name" value="PROTEIN_KINASE_ATP"/>
    <property type="match status" value="1"/>
</dbReference>
<evidence type="ECO:0000259" key="19">
    <source>
        <dbReference type="PROSITE" id="PS50011"/>
    </source>
</evidence>
<dbReference type="SMART" id="SM00220">
    <property type="entry name" value="S_TKc"/>
    <property type="match status" value="1"/>
</dbReference>
<evidence type="ECO:0000313" key="23">
    <source>
        <dbReference type="RefSeq" id="XP_019635301.1"/>
    </source>
</evidence>
<evidence type="ECO:0000256" key="10">
    <source>
        <dbReference type="ARBA" id="ARBA00022992"/>
    </source>
</evidence>
<dbReference type="EC" id="2.7.11.12" evidence="3 13"/>
<evidence type="ECO:0000256" key="16">
    <source>
        <dbReference type="PROSITE-ProRule" id="PRU10141"/>
    </source>
</evidence>
<dbReference type="PROSITE" id="PS00108">
    <property type="entry name" value="PROTEIN_KINASE_ST"/>
    <property type="match status" value="1"/>
</dbReference>
<proteinExistence type="inferred from homology"/>
<feature type="coiled-coil region" evidence="17">
    <location>
        <begin position="44"/>
        <end position="99"/>
    </location>
</feature>
<evidence type="ECO:0000259" key="20">
    <source>
        <dbReference type="PROSITE" id="PS50042"/>
    </source>
</evidence>
<feature type="domain" description="AGC-kinase C-terminal" evidence="21">
    <location>
        <begin position="708"/>
        <end position="758"/>
    </location>
</feature>
<dbReference type="PANTHER" id="PTHR24353:SF147">
    <property type="entry name" value="CGMP-DEPENDENT SERINE_THREONIN PROTEIN KINASE-RELATED"/>
    <property type="match status" value="1"/>
</dbReference>
<evidence type="ECO:0000256" key="12">
    <source>
        <dbReference type="ARBA" id="ARBA00047462"/>
    </source>
</evidence>
<evidence type="ECO:0000256" key="1">
    <source>
        <dbReference type="ARBA" id="ARBA00001946"/>
    </source>
</evidence>
<keyword evidence="5 13" id="KW-0140">cGMP</keyword>
<gene>
    <name evidence="23" type="primary">LOC109478278</name>
</gene>
<keyword evidence="9 13" id="KW-0067">ATP-binding</keyword>
<feature type="domain" description="Cyclic nucleotide-binding" evidence="20">
    <location>
        <begin position="177"/>
        <end position="292"/>
    </location>
</feature>
<evidence type="ECO:0000256" key="11">
    <source>
        <dbReference type="ARBA" id="ARBA00047298"/>
    </source>
</evidence>
<dbReference type="PANTHER" id="PTHR24353">
    <property type="entry name" value="CYCLIC NUCLEOTIDE-DEPENDENT PROTEIN KINASE"/>
    <property type="match status" value="1"/>
</dbReference>
<dbReference type="PROSITE" id="PS51285">
    <property type="entry name" value="AGC_KINASE_CTER"/>
    <property type="match status" value="1"/>
</dbReference>
<evidence type="ECO:0000256" key="8">
    <source>
        <dbReference type="ARBA" id="ARBA00022777"/>
    </source>
</evidence>
<dbReference type="InterPro" id="IPR008271">
    <property type="entry name" value="Ser/Thr_kinase_AS"/>
</dbReference>
<dbReference type="SMART" id="SM00133">
    <property type="entry name" value="S_TK_X"/>
    <property type="match status" value="1"/>
</dbReference>
<dbReference type="Gene3D" id="2.60.120.10">
    <property type="entry name" value="Jelly Rolls"/>
    <property type="match status" value="2"/>
</dbReference>
<dbReference type="SUPFAM" id="SSF51206">
    <property type="entry name" value="cAMP-binding domain-like"/>
    <property type="match status" value="2"/>
</dbReference>
<evidence type="ECO:0000259" key="21">
    <source>
        <dbReference type="PROSITE" id="PS51285"/>
    </source>
</evidence>
<name>A0A6P5A0F0_BRABE</name>
<dbReference type="PROSITE" id="PS00889">
    <property type="entry name" value="CNMP_BINDING_2"/>
    <property type="match status" value="2"/>
</dbReference>
<dbReference type="InterPro" id="IPR018490">
    <property type="entry name" value="cNMP-bd_dom_sf"/>
</dbReference>
<dbReference type="InterPro" id="IPR000719">
    <property type="entry name" value="Prot_kinase_dom"/>
</dbReference>
<keyword evidence="6 13" id="KW-0808">Transferase</keyword>
<evidence type="ECO:0000256" key="4">
    <source>
        <dbReference type="ARBA" id="ARBA00022527"/>
    </source>
</evidence>
<dbReference type="GO" id="GO:0030553">
    <property type="term" value="F:cGMP binding"/>
    <property type="evidence" value="ECO:0007669"/>
    <property type="project" value="UniProtKB-KW"/>
</dbReference>
<dbReference type="InterPro" id="IPR000595">
    <property type="entry name" value="cNMP-bd_dom"/>
</dbReference>
<dbReference type="GO" id="GO:0005737">
    <property type="term" value="C:cytoplasm"/>
    <property type="evidence" value="ECO:0007669"/>
    <property type="project" value="UniProtKB-ARBA"/>
</dbReference>
<dbReference type="AlphaFoldDB" id="A0A6P5A0F0"/>
<feature type="compositionally biased region" description="Polar residues" evidence="18">
    <location>
        <begin position="18"/>
        <end position="28"/>
    </location>
</feature>
<keyword evidence="8 13" id="KW-0418">Kinase</keyword>
<keyword evidence="17" id="KW-0175">Coiled coil</keyword>
<dbReference type="InterPro" id="IPR000961">
    <property type="entry name" value="AGC-kinase_C"/>
</dbReference>
<sequence length="758" mass="85263">MPGKNVLCGRPTLARFPSPTQTHPSSWQAPGITTVCSSVLRKNHSELQEQSRGKDAEIRRLAQELDAYKNMVAEKDAELEKLRLEVKKLTDVLQQQTARGKAAPSSRLQGTMLPPIHEGLGMHGQQHDNKRAGRIGVKFGVSGESVSDTNATKDLPRVPKDQSVKQMLKEAIQQNDFMKNLDPIQMSEIVDCMDFQMFQSGQKVIQEGEAGQQLFVAEVGELKVTKGGNDLGNMGPKTLFGELALLYNCSRTATVKAVTESKLWAIDRNIFQMIMIKTGRTRREEHFKFLKSVSLLKELPHAKLSKIADCLEVDFYHEGEYIIREGQTGDTFFIIIEGEVKVTQKIEGVEEPKVIKTLSRGETFGEKALLSEDKRTANVIAVGGVKCLTLDRVAFNQLIGPLNEIKKVDEQYSLEDENRGAARTSVPSSSDQVNGPAEDMLLYAKVPLDDLDVVATLGVGGFGRVELVKWQDKSFALKCLKKKHIVNTRQQEHIYSEKAIMMSCNSPFIIKLYKTFKDKRYVYMMMEPCLGGELWTILRDRGSFDDHTTRFCTACVVQAFTYLHGRGIIYRDLKPENLLLDQRGYVKLCDFGFAKKIGFGHKTWTFCGTPEYVAPEIILNKGHDYSADVWSLGILMFELLTGTPPFSGSDPMKTYNLILKGIDAVEFPRKIGKNANNLIKKLCKENPSERLGYQKNGMNDIKKHKWFQGFDWDGLTTQSTQPPIVPKVRGPQDTSNFDKYSRETDIPPEETSGWDTDF</sequence>
<dbReference type="CDD" id="cd05572">
    <property type="entry name" value="STKc_cGK"/>
    <property type="match status" value="1"/>
</dbReference>
<reference evidence="23" key="1">
    <citation type="submission" date="2025-08" db="UniProtKB">
        <authorList>
            <consortium name="RefSeq"/>
        </authorList>
    </citation>
    <scope>IDENTIFICATION</scope>
    <source>
        <tissue evidence="23">Gonad</tissue>
    </source>
</reference>
<feature type="binding site" evidence="15 16">
    <location>
        <position position="478"/>
    </location>
    <ligand>
        <name>ATP</name>
        <dbReference type="ChEBI" id="CHEBI:30616"/>
    </ligand>
</feature>
<dbReference type="OrthoDB" id="63267at2759"/>
<evidence type="ECO:0000256" key="14">
    <source>
        <dbReference type="PIRSR" id="PIRSR000559-1"/>
    </source>
</evidence>
<evidence type="ECO:0000256" key="2">
    <source>
        <dbReference type="ARBA" id="ARBA00006352"/>
    </source>
</evidence>
<evidence type="ECO:0000313" key="22">
    <source>
        <dbReference type="Proteomes" id="UP000515135"/>
    </source>
</evidence>
<evidence type="ECO:0000256" key="18">
    <source>
        <dbReference type="SAM" id="MobiDB-lite"/>
    </source>
</evidence>
<dbReference type="GO" id="GO:0004692">
    <property type="term" value="F:cGMP-dependent protein kinase activity"/>
    <property type="evidence" value="ECO:0007669"/>
    <property type="project" value="UniProtKB-EC"/>
</dbReference>
<evidence type="ECO:0000256" key="17">
    <source>
        <dbReference type="SAM" id="Coils"/>
    </source>
</evidence>
<accession>A0A6P5A0F0</accession>
<keyword evidence="22" id="KW-1185">Reference proteome</keyword>
<organism evidence="22 23">
    <name type="scientific">Branchiostoma belcheri</name>
    <name type="common">Amphioxus</name>
    <dbReference type="NCBI Taxonomy" id="7741"/>
    <lineage>
        <taxon>Eukaryota</taxon>
        <taxon>Metazoa</taxon>
        <taxon>Chordata</taxon>
        <taxon>Cephalochordata</taxon>
        <taxon>Leptocardii</taxon>
        <taxon>Amphioxiformes</taxon>
        <taxon>Branchiostomatidae</taxon>
        <taxon>Branchiostoma</taxon>
    </lineage>
</organism>
<dbReference type="InterPro" id="IPR017441">
    <property type="entry name" value="Protein_kinase_ATP_BS"/>
</dbReference>
<dbReference type="FunFam" id="2.60.120.10:FF:000064">
    <property type="entry name" value="cGMP-dependent protein kinase, isozyme"/>
    <property type="match status" value="1"/>
</dbReference>
<feature type="active site" description="Proton acceptor" evidence="14">
    <location>
        <position position="572"/>
    </location>
</feature>
<feature type="domain" description="Protein kinase" evidence="19">
    <location>
        <begin position="451"/>
        <end position="707"/>
    </location>
</feature>
<dbReference type="InterPro" id="IPR035014">
    <property type="entry name" value="STKc_cGK"/>
</dbReference>
<dbReference type="FunFam" id="1.10.510.10:FF:000096">
    <property type="entry name" value="cGMP-dependent protein kinase"/>
    <property type="match status" value="1"/>
</dbReference>
<dbReference type="SUPFAM" id="SSF56112">
    <property type="entry name" value="Protein kinase-like (PK-like)"/>
    <property type="match status" value="1"/>
</dbReference>
<dbReference type="PROSITE" id="PS50011">
    <property type="entry name" value="PROTEIN_KINASE_DOM"/>
    <property type="match status" value="1"/>
</dbReference>